<comment type="caution">
    <text evidence="4">The sequence shown here is derived from an EMBL/GenBank/DDBJ whole genome shotgun (WGS) entry which is preliminary data.</text>
</comment>
<feature type="region of interest" description="Disordered" evidence="1">
    <location>
        <begin position="680"/>
        <end position="718"/>
    </location>
</feature>
<feature type="domain" description="TAF1C beta-propeller" evidence="2">
    <location>
        <begin position="393"/>
        <end position="530"/>
    </location>
</feature>
<evidence type="ECO:0000259" key="3">
    <source>
        <dbReference type="Pfam" id="PF20642"/>
    </source>
</evidence>
<feature type="compositionally biased region" description="Polar residues" evidence="1">
    <location>
        <begin position="1044"/>
        <end position="1061"/>
    </location>
</feature>
<evidence type="ECO:0008006" key="6">
    <source>
        <dbReference type="Google" id="ProtNLM"/>
    </source>
</evidence>
<feature type="domain" description="TAF1C helical bundle" evidence="3">
    <location>
        <begin position="634"/>
        <end position="942"/>
    </location>
</feature>
<dbReference type="GO" id="GO:0001650">
    <property type="term" value="C:fibrillar center"/>
    <property type="evidence" value="ECO:0007669"/>
    <property type="project" value="TreeGrafter"/>
</dbReference>
<protein>
    <recommendedName>
        <fullName evidence="6">TATA box-binding protein-associated factor RNA polymerase I subunit C</fullName>
    </recommendedName>
</protein>
<evidence type="ECO:0000256" key="1">
    <source>
        <dbReference type="SAM" id="MobiDB-lite"/>
    </source>
</evidence>
<dbReference type="Proteomes" id="UP001066276">
    <property type="component" value="Chromosome 1_1"/>
</dbReference>
<dbReference type="InterPro" id="IPR038801">
    <property type="entry name" value="TAF1C"/>
</dbReference>
<evidence type="ECO:0000313" key="4">
    <source>
        <dbReference type="EMBL" id="KAJ1212751.1"/>
    </source>
</evidence>
<dbReference type="EMBL" id="JANPWB010000001">
    <property type="protein sequence ID" value="KAJ1212751.1"/>
    <property type="molecule type" value="Genomic_DNA"/>
</dbReference>
<dbReference type="PANTHER" id="PTHR15319:SF1">
    <property type="entry name" value="TATA BOX-BINDING PROTEIN-ASSOCIATED FACTOR RNA POLYMERASE I SUBUNIT C"/>
    <property type="match status" value="1"/>
</dbReference>
<dbReference type="GO" id="GO:0001164">
    <property type="term" value="F:RNA polymerase I core promoter sequence-specific DNA binding"/>
    <property type="evidence" value="ECO:0007669"/>
    <property type="project" value="TreeGrafter"/>
</dbReference>
<dbReference type="Pfam" id="PF20641">
    <property type="entry name" value="TAF1C_beta-prop"/>
    <property type="match status" value="1"/>
</dbReference>
<feature type="compositionally biased region" description="Polar residues" evidence="1">
    <location>
        <begin position="692"/>
        <end position="705"/>
    </location>
</feature>
<dbReference type="InterPro" id="IPR049087">
    <property type="entry name" value="TAF1C_beta-prop"/>
</dbReference>
<evidence type="ECO:0000259" key="2">
    <source>
        <dbReference type="Pfam" id="PF20641"/>
    </source>
</evidence>
<feature type="region of interest" description="Disordered" evidence="1">
    <location>
        <begin position="956"/>
        <end position="977"/>
    </location>
</feature>
<keyword evidence="5" id="KW-1185">Reference proteome</keyword>
<accession>A0AAV7WIH0</accession>
<sequence length="1160" mass="129971">MAVAVAREEGGGTEQRRRVGNCKSLLMPRTGSVLGLSFRTLRLALRAAPRAAAVDRRGAPGRIVRGSVRAPGLGLLCTSWVRCRPHPVDETHLSVFVDMEFPESLFPSFYTVGPCSRDASCGPPLAGWGEYSKVQMVSTSAAKDQFQFIPLYEKTGRGWEPAEPAAVPFLPPNTGARIPSVTQEGFLYQGRLRKDSWKTKENELLDFSNQLANFYCDHPDTAFASIAKLLEQNFYFGKKRLDEKQRTDTVPAGRLLKALDGFPQRSCPWAFRSARLRRFSYQACDWLYEIPLATLITLIREEMAGLWGCLQFNEAHTGGSLVYVPWKESRRSQEGCLIYPGGEAMNLLNFQDLRLCSEEKKLRPVVKHEPLQAELSGRILQISACGVEADVFVGLRSDYHCAAWKLSKQRHPTPLQVVQTENITTSVNVSPHIPGELLICTEGGSMYLWNVELGLDRVRQDTENLYFNDHSKWRWSDFTAHPRIVTYTDRTGLEMSDLRASGNQGQLLFKIGGEADCQRGERVVCTKYLSQIHPFHHLITTQFSLYIMDERFPEVPMLKWNHALKSPPLFVHVTTGDGSNQIVLATQQSQEVLFLQYTGGTTLPCQLSGPARKLSSISDFLPYLPLQVPHHEDALKERLSSPIAGVTAAFQKERVKSLMVIQLSQAGDLFYQALTNEEKSADDQQLDHSDAVGTSSSPVTATQTAEDPYKNGASAKGRVTHAGDGIEQEAVTPGFEVVVNNFDHVDSASDEPELCRPVKYSDATNPLACSLEKTVDSPNKMPTNFPCLSSAAKALSKRWMKDFLRVPKKLDSDKQRPEIRPSFNCKNLFTTKERRESTERPIYQHARQCLWGVMKEQQTILQERIEPLEVVPLPDTVDTDDWLDNVSQRLAASWTGNWDEWWKDKLGLNQEERIKALREKRSRLKRARARRRQSLSGSFASTGSFTSEPFDFSDPSDLPVSALSQPPDLSQAEEPLTVSEKEPYSLSLTLRNSPVPSSILKSPWNPTSYLSPDTQDISLDNTCFLEAVDEGTRRTKKLQQTRTGEMNNVSVSESNPSTSGRTGHGLFSDKISPEELLSSQALRHRGIPRERRKTVQDFFSVLSHSEPMDDLGPVSLEEGSSSVPLSFSRHESQGWHPRAPHPSSKRDLGRSQAKKPRMGF</sequence>
<evidence type="ECO:0000313" key="5">
    <source>
        <dbReference type="Proteomes" id="UP001066276"/>
    </source>
</evidence>
<name>A0AAV7WIH0_PLEWA</name>
<dbReference type="AlphaFoldDB" id="A0AAV7WIH0"/>
<reference evidence="4" key="1">
    <citation type="journal article" date="2022" name="bioRxiv">
        <title>Sequencing and chromosome-scale assembly of the giantPleurodeles waltlgenome.</title>
        <authorList>
            <person name="Brown T."/>
            <person name="Elewa A."/>
            <person name="Iarovenko S."/>
            <person name="Subramanian E."/>
            <person name="Araus A.J."/>
            <person name="Petzold A."/>
            <person name="Susuki M."/>
            <person name="Suzuki K.-i.T."/>
            <person name="Hayashi T."/>
            <person name="Toyoda A."/>
            <person name="Oliveira C."/>
            <person name="Osipova E."/>
            <person name="Leigh N.D."/>
            <person name="Simon A."/>
            <person name="Yun M.H."/>
        </authorList>
    </citation>
    <scope>NUCLEOTIDE SEQUENCE</scope>
    <source>
        <strain evidence="4">20211129_DDA</strain>
        <tissue evidence="4">Liver</tissue>
    </source>
</reference>
<feature type="region of interest" description="Disordered" evidence="1">
    <location>
        <begin position="1034"/>
        <end position="1063"/>
    </location>
</feature>
<feature type="compositionally biased region" description="Basic and acidic residues" evidence="1">
    <location>
        <begin position="680"/>
        <end position="690"/>
    </location>
</feature>
<gene>
    <name evidence="4" type="ORF">NDU88_000396</name>
</gene>
<dbReference type="Pfam" id="PF20642">
    <property type="entry name" value="TAF1C_HB"/>
    <property type="match status" value="1"/>
</dbReference>
<organism evidence="4 5">
    <name type="scientific">Pleurodeles waltl</name>
    <name type="common">Iberian ribbed newt</name>
    <dbReference type="NCBI Taxonomy" id="8319"/>
    <lineage>
        <taxon>Eukaryota</taxon>
        <taxon>Metazoa</taxon>
        <taxon>Chordata</taxon>
        <taxon>Craniata</taxon>
        <taxon>Vertebrata</taxon>
        <taxon>Euteleostomi</taxon>
        <taxon>Amphibia</taxon>
        <taxon>Batrachia</taxon>
        <taxon>Caudata</taxon>
        <taxon>Salamandroidea</taxon>
        <taxon>Salamandridae</taxon>
        <taxon>Pleurodelinae</taxon>
        <taxon>Pleurodeles</taxon>
    </lineage>
</organism>
<proteinExistence type="predicted"/>
<dbReference type="PANTHER" id="PTHR15319">
    <property type="entry name" value="TATA BOX-BINDING PROTEIN ASSOCIATED FACTOR RNA POLYMERASE I SUBUNIT C"/>
    <property type="match status" value="1"/>
</dbReference>
<feature type="region of interest" description="Disordered" evidence="1">
    <location>
        <begin position="1104"/>
        <end position="1160"/>
    </location>
</feature>
<dbReference type="InterPro" id="IPR049090">
    <property type="entry name" value="TAF1C_HB"/>
</dbReference>